<name>A0ABW5TUU5_9SPHI</name>
<comment type="cofactor">
    <cofactor evidence="1">
        <name>Fe(2+)</name>
        <dbReference type="ChEBI" id="CHEBI:29033"/>
    </cofactor>
</comment>
<dbReference type="Proteomes" id="UP001597546">
    <property type="component" value="Unassembled WGS sequence"/>
</dbReference>
<keyword evidence="1" id="KW-1003">Cell membrane</keyword>
<feature type="transmembrane region" description="Helical" evidence="1">
    <location>
        <begin position="268"/>
        <end position="289"/>
    </location>
</feature>
<keyword evidence="1" id="KW-0812">Transmembrane</keyword>
<keyword evidence="1" id="KW-0223">Dioxygenase</keyword>
<organism evidence="2 3">
    <name type="scientific">Pedobacter alpinus</name>
    <dbReference type="NCBI Taxonomy" id="1590643"/>
    <lineage>
        <taxon>Bacteria</taxon>
        <taxon>Pseudomonadati</taxon>
        <taxon>Bacteroidota</taxon>
        <taxon>Sphingobacteriia</taxon>
        <taxon>Sphingobacteriales</taxon>
        <taxon>Sphingobacteriaceae</taxon>
        <taxon>Pedobacter</taxon>
    </lineage>
</organism>
<keyword evidence="1" id="KW-0479">Metal-binding</keyword>
<dbReference type="NCBIfam" id="TIGR03753">
    <property type="entry name" value="blh_monoox"/>
    <property type="match status" value="1"/>
</dbReference>
<sequence>MSYTNSILFKVQIIAQVAIILIFFSFNFGANLQAVVCGILLCLIGIPHGANDHLYRKDKTVIGMLKFLSVYLGTMSLYIILWYLIPILALILFFLVSFHHFGQSNFENDKVWYSPSILWGIILIVFPVIIHFEEAILIFKSMVGLGDFNQLIFDSNFTWPNIWQSISLILISVIYLFALLKYQKQHFISYFLQFLLVSIWYFITPLLFGFIVVFCLWHSMQSINHQLTFFTSNFKKKKENFFIACLPFSLTSLLGFAAYLYFFSFNIGTSFILLSLITLPHVLVMHKLYESK</sequence>
<reference evidence="3" key="1">
    <citation type="journal article" date="2019" name="Int. J. Syst. Evol. Microbiol.">
        <title>The Global Catalogue of Microorganisms (GCM) 10K type strain sequencing project: providing services to taxonomists for standard genome sequencing and annotation.</title>
        <authorList>
            <consortium name="The Broad Institute Genomics Platform"/>
            <consortium name="The Broad Institute Genome Sequencing Center for Infectious Disease"/>
            <person name="Wu L."/>
            <person name="Ma J."/>
        </authorList>
    </citation>
    <scope>NUCLEOTIDE SEQUENCE [LARGE SCALE GENOMIC DNA]</scope>
    <source>
        <strain evidence="3">KCTC 42456</strain>
    </source>
</reference>
<keyword evidence="1" id="KW-0472">Membrane</keyword>
<dbReference type="EC" id="1.13.11.63" evidence="1"/>
<comment type="similarity">
    <text evidence="1">Belongs to the Brp/Blh beta-carotene diooxygenase family.</text>
</comment>
<evidence type="ECO:0000256" key="1">
    <source>
        <dbReference type="HAMAP-Rule" id="MF_02093"/>
    </source>
</evidence>
<comment type="caution">
    <text evidence="2">The sequence shown here is derived from an EMBL/GenBank/DDBJ whole genome shotgun (WGS) entry which is preliminary data.</text>
</comment>
<dbReference type="RefSeq" id="WP_379040445.1">
    <property type="nucleotide sequence ID" value="NZ_JBHSKW010000003.1"/>
</dbReference>
<keyword evidence="1" id="KW-0408">Iron</keyword>
<protein>
    <recommendedName>
        <fullName evidence="1">Probable beta-carotene 15,15'-dioxygenase</fullName>
        <ecNumber evidence="1">1.13.11.63</ecNumber>
    </recommendedName>
</protein>
<comment type="subcellular location">
    <subcellularLocation>
        <location evidence="1">Cell membrane</location>
        <topology evidence="1">Multi-pass membrane protein</topology>
    </subcellularLocation>
</comment>
<keyword evidence="3" id="KW-1185">Reference proteome</keyword>
<dbReference type="InterPro" id="IPR022270">
    <property type="entry name" value="Blh_diox"/>
</dbReference>
<dbReference type="HAMAP" id="MF_02093">
    <property type="entry name" value="Beta_carotene_diox"/>
    <property type="match status" value="1"/>
</dbReference>
<accession>A0ABW5TUU5</accession>
<feature type="transmembrane region" description="Helical" evidence="1">
    <location>
        <begin position="7"/>
        <end position="26"/>
    </location>
</feature>
<comment type="caution">
    <text evidence="1">Lacks conserved residue(s) required for the propagation of feature annotation.</text>
</comment>
<feature type="transmembrane region" description="Helical" evidence="1">
    <location>
        <begin position="32"/>
        <end position="50"/>
    </location>
</feature>
<comment type="catalytic activity">
    <reaction evidence="1">
        <text>all-trans-beta-carotene + O2 = 2 all-trans-retinal</text>
        <dbReference type="Rhea" id="RHEA:32887"/>
        <dbReference type="ChEBI" id="CHEBI:15379"/>
        <dbReference type="ChEBI" id="CHEBI:17579"/>
        <dbReference type="ChEBI" id="CHEBI:17898"/>
        <dbReference type="EC" id="1.13.11.63"/>
    </reaction>
</comment>
<dbReference type="Pfam" id="PF15461">
    <property type="entry name" value="BCD"/>
    <property type="match status" value="1"/>
</dbReference>
<feature type="transmembrane region" description="Helical" evidence="1">
    <location>
        <begin position="70"/>
        <end position="96"/>
    </location>
</feature>
<feature type="transmembrane region" description="Helical" evidence="1">
    <location>
        <begin position="199"/>
        <end position="220"/>
    </location>
</feature>
<comment type="function">
    <text evidence="1">Catalyzes the cleavage of beta-carotene at its central double bond (15,15') to yield two molecules of all-trans-retinal.</text>
</comment>
<evidence type="ECO:0000313" key="3">
    <source>
        <dbReference type="Proteomes" id="UP001597546"/>
    </source>
</evidence>
<feature type="transmembrane region" description="Helical" evidence="1">
    <location>
        <begin position="116"/>
        <end position="139"/>
    </location>
</feature>
<keyword evidence="1" id="KW-1133">Transmembrane helix</keyword>
<dbReference type="EMBL" id="JBHULV010000046">
    <property type="protein sequence ID" value="MFD2732624.1"/>
    <property type="molecule type" value="Genomic_DNA"/>
</dbReference>
<feature type="transmembrane region" description="Helical" evidence="1">
    <location>
        <begin position="241"/>
        <end position="262"/>
    </location>
</feature>
<evidence type="ECO:0000313" key="2">
    <source>
        <dbReference type="EMBL" id="MFD2732624.1"/>
    </source>
</evidence>
<gene>
    <name evidence="2" type="ORF">ACFSSE_13025</name>
</gene>
<keyword evidence="1" id="KW-0560">Oxidoreductase</keyword>
<proteinExistence type="inferred from homology"/>
<feature type="transmembrane region" description="Helical" evidence="1">
    <location>
        <begin position="160"/>
        <end position="179"/>
    </location>
</feature>